<dbReference type="Proteomes" id="UP001476798">
    <property type="component" value="Unassembled WGS sequence"/>
</dbReference>
<evidence type="ECO:0000313" key="2">
    <source>
        <dbReference type="Proteomes" id="UP001476798"/>
    </source>
</evidence>
<proteinExistence type="predicted"/>
<protein>
    <submittedName>
        <fullName evidence="1">Uncharacterized protein</fullName>
    </submittedName>
</protein>
<accession>A0ABV0NJA0</accession>
<gene>
    <name evidence="1" type="ORF">GOODEAATRI_033873</name>
</gene>
<name>A0ABV0NJA0_9TELE</name>
<sequence length="101" mass="11516">MPVHSQGPTIYVKAMNLTETSCAISMGLIGYTNKKFFLMPNQSFIFNTSGMWTDENQTVVNSTLRSDQRLNYSCDPENCTCDRKQWQPLNITGKSEPFKHT</sequence>
<dbReference type="EMBL" id="JAHRIO010037565">
    <property type="protein sequence ID" value="MEQ2170277.1"/>
    <property type="molecule type" value="Genomic_DNA"/>
</dbReference>
<keyword evidence="2" id="KW-1185">Reference proteome</keyword>
<reference evidence="1 2" key="1">
    <citation type="submission" date="2021-06" db="EMBL/GenBank/DDBJ databases">
        <authorList>
            <person name="Palmer J.M."/>
        </authorList>
    </citation>
    <scope>NUCLEOTIDE SEQUENCE [LARGE SCALE GENOMIC DNA]</scope>
    <source>
        <strain evidence="1 2">GA_2019</strain>
        <tissue evidence="1">Muscle</tissue>
    </source>
</reference>
<evidence type="ECO:0000313" key="1">
    <source>
        <dbReference type="EMBL" id="MEQ2170277.1"/>
    </source>
</evidence>
<comment type="caution">
    <text evidence="1">The sequence shown here is derived from an EMBL/GenBank/DDBJ whole genome shotgun (WGS) entry which is preliminary data.</text>
</comment>
<organism evidence="1 2">
    <name type="scientific">Goodea atripinnis</name>
    <dbReference type="NCBI Taxonomy" id="208336"/>
    <lineage>
        <taxon>Eukaryota</taxon>
        <taxon>Metazoa</taxon>
        <taxon>Chordata</taxon>
        <taxon>Craniata</taxon>
        <taxon>Vertebrata</taxon>
        <taxon>Euteleostomi</taxon>
        <taxon>Actinopterygii</taxon>
        <taxon>Neopterygii</taxon>
        <taxon>Teleostei</taxon>
        <taxon>Neoteleostei</taxon>
        <taxon>Acanthomorphata</taxon>
        <taxon>Ovalentaria</taxon>
        <taxon>Atherinomorphae</taxon>
        <taxon>Cyprinodontiformes</taxon>
        <taxon>Goodeidae</taxon>
        <taxon>Goodea</taxon>
    </lineage>
</organism>